<gene>
    <name evidence="2" type="primary">LOC112468786</name>
</gene>
<evidence type="ECO:0000313" key="1">
    <source>
        <dbReference type="Proteomes" id="UP000504618"/>
    </source>
</evidence>
<dbReference type="AlphaFoldDB" id="A0A6J1RMI6"/>
<keyword evidence="1" id="KW-1185">Reference proteome</keyword>
<proteinExistence type="predicted"/>
<accession>A0A6J1RMI6</accession>
<evidence type="ECO:0000313" key="2">
    <source>
        <dbReference type="RefSeq" id="XP_024893900.1"/>
    </source>
</evidence>
<name>A0A6J1RMI6_9HYME</name>
<organism evidence="1 2">
    <name type="scientific">Temnothorax curvispinosus</name>
    <dbReference type="NCBI Taxonomy" id="300111"/>
    <lineage>
        <taxon>Eukaryota</taxon>
        <taxon>Metazoa</taxon>
        <taxon>Ecdysozoa</taxon>
        <taxon>Arthropoda</taxon>
        <taxon>Hexapoda</taxon>
        <taxon>Insecta</taxon>
        <taxon>Pterygota</taxon>
        <taxon>Neoptera</taxon>
        <taxon>Endopterygota</taxon>
        <taxon>Hymenoptera</taxon>
        <taxon>Apocrita</taxon>
        <taxon>Aculeata</taxon>
        <taxon>Formicoidea</taxon>
        <taxon>Formicidae</taxon>
        <taxon>Myrmicinae</taxon>
        <taxon>Temnothorax</taxon>
    </lineage>
</organism>
<dbReference type="Proteomes" id="UP000504618">
    <property type="component" value="Unplaced"/>
</dbReference>
<sequence>MKVIRREFYLVCPSTSTNTSIRSSTPVPSPAGVTKHLQNLDLLMIDSTSCHETLTSVSTSNRCQEPTNSDKDVQEVSSMNCSFPAKLVKFIREIQKEEGSTT</sequence>
<dbReference type="RefSeq" id="XP_024893900.1">
    <property type="nucleotide sequence ID" value="XM_025038132.1"/>
</dbReference>
<reference evidence="2" key="1">
    <citation type="submission" date="2025-08" db="UniProtKB">
        <authorList>
            <consortium name="RefSeq"/>
        </authorList>
    </citation>
    <scope>IDENTIFICATION</scope>
    <source>
        <tissue evidence="2">Whole body</tissue>
    </source>
</reference>
<protein>
    <submittedName>
        <fullName evidence="2">Uncharacterized protein LOC112468786</fullName>
    </submittedName>
</protein>
<dbReference type="GeneID" id="112468786"/>